<proteinExistence type="inferred from homology"/>
<organism evidence="5 6">
    <name type="scientific">Streptomyces ambofaciens (strain ATCC 23877 / 3486 / DSM 40053 / JCM 4204 / NBRC 12836 / NRRL B-2516)</name>
    <dbReference type="NCBI Taxonomy" id="278992"/>
    <lineage>
        <taxon>Bacteria</taxon>
        <taxon>Bacillati</taxon>
        <taxon>Actinomycetota</taxon>
        <taxon>Actinomycetes</taxon>
        <taxon>Kitasatosporales</taxon>
        <taxon>Streptomycetaceae</taxon>
        <taxon>Streptomyces</taxon>
    </lineage>
</organism>
<evidence type="ECO:0000313" key="5">
    <source>
        <dbReference type="EMBL" id="AKZ55273.1"/>
    </source>
</evidence>
<protein>
    <recommendedName>
        <fullName evidence="7">Ion transporting ATPase</fullName>
    </recommendedName>
</protein>
<reference evidence="6" key="1">
    <citation type="journal article" date="2015" name="J. Biotechnol.">
        <title>Complete genome sequence of Streptomyces ambofaciens ATCC 23877, the spiramycin producer.</title>
        <authorList>
            <person name="Thibessard A."/>
            <person name="Haas D."/>
            <person name="Gerbaud C."/>
            <person name="Aigle B."/>
            <person name="Lautru S."/>
            <person name="Pernodet J.L."/>
            <person name="Leblond P."/>
        </authorList>
    </citation>
    <scope>NUCLEOTIDE SEQUENCE [LARGE SCALE GENOMIC DNA]</scope>
    <source>
        <strain evidence="6">ATCC 23877 / 3486 / DSM 40053 / JCM 4204 / NBRC 12836 / NRRL B-2516</strain>
    </source>
</reference>
<gene>
    <name evidence="5" type="ORF">SAM23877_2224</name>
</gene>
<evidence type="ECO:0000313" key="6">
    <source>
        <dbReference type="Proteomes" id="UP000061018"/>
    </source>
</evidence>
<dbReference type="Gene3D" id="2.60.40.790">
    <property type="match status" value="1"/>
</dbReference>
<dbReference type="InterPro" id="IPR027417">
    <property type="entry name" value="P-loop_NTPase"/>
</dbReference>
<dbReference type="Pfam" id="PF17886">
    <property type="entry name" value="ArsA_HSP20"/>
    <property type="match status" value="1"/>
</dbReference>
<sequence>MGGPPDVRDSGGPAPRPSACRRRPPCRAGAASAEAAYGPCAKVPFSTMRTILITGPGGSGRTTVAAATALAAARAGTRTLLLGADRDDTLGAVLGVRTGPAPVGVEPRLTAWRPDADQGFRDGLAALQDRAASALDLLGATRLDAEELTPLPGAGELALLRAVRDASLAEAHDLLVVDLPPAPRALALLALPEELRRYLRRLLPPERQAARALRPVLGRLAGVPMPTEALYEAAARWDLELAAAEAVLADRRTVVRLVAEPGPAGDDAVRAAALGLALRGLRTDLLVANRVLPEDAAPGGGWLAGPVAQQRKTLEEWRGTHDVRALAHLGHDPRGTDDLAALAAPGVNPDATPVEWPVTDRLAGDGVLVWHIPLPGAVRDELDLVRRGDELVVTAGPFRRIVPLPSALRRCTVDGAALREGVLAVRFAPDPRLWPQGR</sequence>
<dbReference type="InterPro" id="IPR025723">
    <property type="entry name" value="ArsA/GET3_ATPase-like"/>
</dbReference>
<dbReference type="Proteomes" id="UP000061018">
    <property type="component" value="Chromosome"/>
</dbReference>
<accession>A0A0K2AQJ4</accession>
<dbReference type="STRING" id="1889.SAM40697_2026"/>
<dbReference type="GO" id="GO:0005524">
    <property type="term" value="F:ATP binding"/>
    <property type="evidence" value="ECO:0007669"/>
    <property type="project" value="InterPro"/>
</dbReference>
<dbReference type="FunFam" id="2.60.40.790:FF:000052">
    <property type="entry name" value="ArsA family ATPase"/>
    <property type="match status" value="1"/>
</dbReference>
<evidence type="ECO:0000256" key="1">
    <source>
        <dbReference type="ARBA" id="ARBA00011040"/>
    </source>
</evidence>
<feature type="domain" description="ArsA/GET3 Anion-transporting ATPase-like" evidence="3">
    <location>
        <begin position="48"/>
        <end position="318"/>
    </location>
</feature>
<dbReference type="SUPFAM" id="SSF52540">
    <property type="entry name" value="P-loop containing nucleoside triphosphate hydrolases"/>
    <property type="match status" value="1"/>
</dbReference>
<evidence type="ECO:0000256" key="2">
    <source>
        <dbReference type="SAM" id="MobiDB-lite"/>
    </source>
</evidence>
<evidence type="ECO:0008006" key="7">
    <source>
        <dbReference type="Google" id="ProtNLM"/>
    </source>
</evidence>
<dbReference type="KEGG" id="samb:SAM23877_2224"/>
<feature type="domain" description="ArsA HSP20-like" evidence="4">
    <location>
        <begin position="366"/>
        <end position="427"/>
    </location>
</feature>
<dbReference type="PANTHER" id="PTHR10803:SF3">
    <property type="entry name" value="ATPASE GET3"/>
    <property type="match status" value="1"/>
</dbReference>
<dbReference type="InterPro" id="IPR040612">
    <property type="entry name" value="ArsA_HSP20-like"/>
</dbReference>
<dbReference type="EMBL" id="CP012382">
    <property type="protein sequence ID" value="AKZ55273.1"/>
    <property type="molecule type" value="Genomic_DNA"/>
</dbReference>
<evidence type="ECO:0000259" key="3">
    <source>
        <dbReference type="Pfam" id="PF02374"/>
    </source>
</evidence>
<dbReference type="PANTHER" id="PTHR10803">
    <property type="entry name" value="ARSENICAL PUMP-DRIVING ATPASE ARSENITE-TRANSLOCATING ATPASE"/>
    <property type="match status" value="1"/>
</dbReference>
<dbReference type="Pfam" id="PF02374">
    <property type="entry name" value="ArsA_ATPase"/>
    <property type="match status" value="1"/>
</dbReference>
<feature type="region of interest" description="Disordered" evidence="2">
    <location>
        <begin position="1"/>
        <end position="25"/>
    </location>
</feature>
<comment type="similarity">
    <text evidence="1">Belongs to the arsA ATPase family.</text>
</comment>
<dbReference type="Gene3D" id="3.40.50.300">
    <property type="entry name" value="P-loop containing nucleotide triphosphate hydrolases"/>
    <property type="match status" value="1"/>
</dbReference>
<dbReference type="AlphaFoldDB" id="A0A0K2AQJ4"/>
<dbReference type="GO" id="GO:0016887">
    <property type="term" value="F:ATP hydrolysis activity"/>
    <property type="evidence" value="ECO:0007669"/>
    <property type="project" value="InterPro"/>
</dbReference>
<dbReference type="InterPro" id="IPR016300">
    <property type="entry name" value="ATPase_ArsA/GET3"/>
</dbReference>
<name>A0A0K2AQJ4_STRA7</name>
<dbReference type="InterPro" id="IPR008978">
    <property type="entry name" value="HSP20-like_chaperone"/>
</dbReference>
<evidence type="ECO:0000259" key="4">
    <source>
        <dbReference type="Pfam" id="PF17886"/>
    </source>
</evidence>